<evidence type="ECO:0000256" key="2">
    <source>
        <dbReference type="SAM" id="SignalP"/>
    </source>
</evidence>
<feature type="chain" id="PRO_5004443452" description="Secreted protein" evidence="2">
    <location>
        <begin position="24"/>
        <end position="157"/>
    </location>
</feature>
<name>R7QMT8_CHOCR</name>
<dbReference type="RefSeq" id="XP_005710121.1">
    <property type="nucleotide sequence ID" value="XM_005710064.1"/>
</dbReference>
<protein>
    <recommendedName>
        <fullName evidence="5">Secreted protein</fullName>
    </recommendedName>
</protein>
<keyword evidence="4" id="KW-1185">Reference proteome</keyword>
<proteinExistence type="predicted"/>
<feature type="compositionally biased region" description="Basic residues" evidence="1">
    <location>
        <begin position="103"/>
        <end position="117"/>
    </location>
</feature>
<dbReference type="KEGG" id="ccp:CHC_T00000443001"/>
<sequence length="157" mass="16697">MTVAHFSHLSHSLLAFCLLCVRACVFSCPRPASNPTPKPAYYEWRGGCGARLCTATCAPVSRENEDGAPPRRGTRPSSPRRALPQNDFPGANMSGEESAGRGARWRMHAPHAPHGKGGRATAEVGGRPVLASQVTTNVFAALRPRLCRVIASLAPSV</sequence>
<dbReference type="Proteomes" id="UP000012073">
    <property type="component" value="Unassembled WGS sequence"/>
</dbReference>
<evidence type="ECO:0000256" key="1">
    <source>
        <dbReference type="SAM" id="MobiDB-lite"/>
    </source>
</evidence>
<keyword evidence="2" id="KW-0732">Signal</keyword>
<accession>R7QMT8</accession>
<evidence type="ECO:0000313" key="3">
    <source>
        <dbReference type="EMBL" id="CDF39827.1"/>
    </source>
</evidence>
<dbReference type="AlphaFoldDB" id="R7QMT8"/>
<feature type="region of interest" description="Disordered" evidence="1">
    <location>
        <begin position="61"/>
        <end position="122"/>
    </location>
</feature>
<gene>
    <name evidence="3" type="ORF">CHC_T00000443001</name>
</gene>
<dbReference type="EMBL" id="HG002081">
    <property type="protein sequence ID" value="CDF39827.1"/>
    <property type="molecule type" value="Genomic_DNA"/>
</dbReference>
<evidence type="ECO:0000313" key="4">
    <source>
        <dbReference type="Proteomes" id="UP000012073"/>
    </source>
</evidence>
<dbReference type="GeneID" id="17317838"/>
<reference evidence="4" key="1">
    <citation type="journal article" date="2013" name="Proc. Natl. Acad. Sci. U.S.A.">
        <title>Genome structure and metabolic features in the red seaweed Chondrus crispus shed light on evolution of the Archaeplastida.</title>
        <authorList>
            <person name="Collen J."/>
            <person name="Porcel B."/>
            <person name="Carre W."/>
            <person name="Ball S.G."/>
            <person name="Chaparro C."/>
            <person name="Tonon T."/>
            <person name="Barbeyron T."/>
            <person name="Michel G."/>
            <person name="Noel B."/>
            <person name="Valentin K."/>
            <person name="Elias M."/>
            <person name="Artiguenave F."/>
            <person name="Arun A."/>
            <person name="Aury J.M."/>
            <person name="Barbosa-Neto J.F."/>
            <person name="Bothwell J.H."/>
            <person name="Bouget F.Y."/>
            <person name="Brillet L."/>
            <person name="Cabello-Hurtado F."/>
            <person name="Capella-Gutierrez S."/>
            <person name="Charrier B."/>
            <person name="Cladiere L."/>
            <person name="Cock J.M."/>
            <person name="Coelho S.M."/>
            <person name="Colleoni C."/>
            <person name="Czjzek M."/>
            <person name="Da Silva C."/>
            <person name="Delage L."/>
            <person name="Denoeud F."/>
            <person name="Deschamps P."/>
            <person name="Dittami S.M."/>
            <person name="Gabaldon T."/>
            <person name="Gachon C.M."/>
            <person name="Groisillier A."/>
            <person name="Herve C."/>
            <person name="Jabbari K."/>
            <person name="Katinka M."/>
            <person name="Kloareg B."/>
            <person name="Kowalczyk N."/>
            <person name="Labadie K."/>
            <person name="Leblanc C."/>
            <person name="Lopez P.J."/>
            <person name="McLachlan D.H."/>
            <person name="Meslet-Cladiere L."/>
            <person name="Moustafa A."/>
            <person name="Nehr Z."/>
            <person name="Nyvall Collen P."/>
            <person name="Panaud O."/>
            <person name="Partensky F."/>
            <person name="Poulain J."/>
            <person name="Rensing S.A."/>
            <person name="Rousvoal S."/>
            <person name="Samson G."/>
            <person name="Symeonidi A."/>
            <person name="Weissenbach J."/>
            <person name="Zambounis A."/>
            <person name="Wincker P."/>
            <person name="Boyen C."/>
        </authorList>
    </citation>
    <scope>NUCLEOTIDE SEQUENCE [LARGE SCALE GENOMIC DNA]</scope>
    <source>
        <strain evidence="4">cv. Stackhouse</strain>
    </source>
</reference>
<organism evidence="3 4">
    <name type="scientific">Chondrus crispus</name>
    <name type="common">Carrageen Irish moss</name>
    <name type="synonym">Polymorpha crispa</name>
    <dbReference type="NCBI Taxonomy" id="2769"/>
    <lineage>
        <taxon>Eukaryota</taxon>
        <taxon>Rhodophyta</taxon>
        <taxon>Florideophyceae</taxon>
        <taxon>Rhodymeniophycidae</taxon>
        <taxon>Gigartinales</taxon>
        <taxon>Gigartinaceae</taxon>
        <taxon>Chondrus</taxon>
    </lineage>
</organism>
<feature type="signal peptide" evidence="2">
    <location>
        <begin position="1"/>
        <end position="23"/>
    </location>
</feature>
<evidence type="ECO:0008006" key="5">
    <source>
        <dbReference type="Google" id="ProtNLM"/>
    </source>
</evidence>
<dbReference type="Gramene" id="CDF39827">
    <property type="protein sequence ID" value="CDF39827"/>
    <property type="gene ID" value="CHC_T00000443001"/>
</dbReference>